<protein>
    <recommendedName>
        <fullName evidence="4">Secreted protein</fullName>
    </recommendedName>
</protein>
<feature type="signal peptide" evidence="1">
    <location>
        <begin position="1"/>
        <end position="18"/>
    </location>
</feature>
<name>A0AAV9G3T3_9PEZI</name>
<reference evidence="2" key="2">
    <citation type="submission" date="2023-05" db="EMBL/GenBank/DDBJ databases">
        <authorList>
            <consortium name="Lawrence Berkeley National Laboratory"/>
            <person name="Steindorff A."/>
            <person name="Hensen N."/>
            <person name="Bonometti L."/>
            <person name="Westerberg I."/>
            <person name="Brannstrom I.O."/>
            <person name="Guillou S."/>
            <person name="Cros-Aarteil S."/>
            <person name="Calhoun S."/>
            <person name="Haridas S."/>
            <person name="Kuo A."/>
            <person name="Mondo S."/>
            <person name="Pangilinan J."/>
            <person name="Riley R."/>
            <person name="Labutti K."/>
            <person name="Andreopoulos B."/>
            <person name="Lipzen A."/>
            <person name="Chen C."/>
            <person name="Yanf M."/>
            <person name="Daum C."/>
            <person name="Ng V."/>
            <person name="Clum A."/>
            <person name="Ohm R."/>
            <person name="Martin F."/>
            <person name="Silar P."/>
            <person name="Natvig D."/>
            <person name="Lalanne C."/>
            <person name="Gautier V."/>
            <person name="Ament-Velasquez S.L."/>
            <person name="Kruys A."/>
            <person name="Hutchinson M.I."/>
            <person name="Powell A.J."/>
            <person name="Barry K."/>
            <person name="Miller A.N."/>
            <person name="Grigoriev I.V."/>
            <person name="Debuchy R."/>
            <person name="Gladieux P."/>
            <person name="Thoren M.H."/>
            <person name="Johannesson H."/>
        </authorList>
    </citation>
    <scope>NUCLEOTIDE SEQUENCE</scope>
    <source>
        <strain evidence="2">PSN243</strain>
    </source>
</reference>
<dbReference type="PANTHER" id="PTHR35605:SF1">
    <property type="entry name" value="ECP2 EFFECTOR PROTEIN DOMAIN-CONTAINING PROTEIN-RELATED"/>
    <property type="match status" value="1"/>
</dbReference>
<keyword evidence="1" id="KW-0732">Signal</keyword>
<accession>A0AAV9G3T3</accession>
<gene>
    <name evidence="2" type="ORF">QBC34DRAFT_337448</name>
</gene>
<keyword evidence="3" id="KW-1185">Reference proteome</keyword>
<evidence type="ECO:0008006" key="4">
    <source>
        <dbReference type="Google" id="ProtNLM"/>
    </source>
</evidence>
<evidence type="ECO:0000256" key="1">
    <source>
        <dbReference type="SAM" id="SignalP"/>
    </source>
</evidence>
<reference evidence="2" key="1">
    <citation type="journal article" date="2023" name="Mol. Phylogenet. Evol.">
        <title>Genome-scale phylogeny and comparative genomics of the fungal order Sordariales.</title>
        <authorList>
            <person name="Hensen N."/>
            <person name="Bonometti L."/>
            <person name="Westerberg I."/>
            <person name="Brannstrom I.O."/>
            <person name="Guillou S."/>
            <person name="Cros-Aarteil S."/>
            <person name="Calhoun S."/>
            <person name="Haridas S."/>
            <person name="Kuo A."/>
            <person name="Mondo S."/>
            <person name="Pangilinan J."/>
            <person name="Riley R."/>
            <person name="LaButti K."/>
            <person name="Andreopoulos B."/>
            <person name="Lipzen A."/>
            <person name="Chen C."/>
            <person name="Yan M."/>
            <person name="Daum C."/>
            <person name="Ng V."/>
            <person name="Clum A."/>
            <person name="Steindorff A."/>
            <person name="Ohm R.A."/>
            <person name="Martin F."/>
            <person name="Silar P."/>
            <person name="Natvig D.O."/>
            <person name="Lalanne C."/>
            <person name="Gautier V."/>
            <person name="Ament-Velasquez S.L."/>
            <person name="Kruys A."/>
            <person name="Hutchinson M.I."/>
            <person name="Powell A.J."/>
            <person name="Barry K."/>
            <person name="Miller A.N."/>
            <person name="Grigoriev I.V."/>
            <person name="Debuchy R."/>
            <person name="Gladieux P."/>
            <person name="Hiltunen Thoren M."/>
            <person name="Johannesson H."/>
        </authorList>
    </citation>
    <scope>NUCLEOTIDE SEQUENCE</scope>
    <source>
        <strain evidence="2">PSN243</strain>
    </source>
</reference>
<evidence type="ECO:0000313" key="3">
    <source>
        <dbReference type="Proteomes" id="UP001321760"/>
    </source>
</evidence>
<comment type="caution">
    <text evidence="2">The sequence shown here is derived from an EMBL/GenBank/DDBJ whole genome shotgun (WGS) entry which is preliminary data.</text>
</comment>
<feature type="chain" id="PRO_5043653576" description="Secreted protein" evidence="1">
    <location>
        <begin position="19"/>
        <end position="186"/>
    </location>
</feature>
<dbReference type="PANTHER" id="PTHR35605">
    <property type="entry name" value="ECP2 EFFECTOR PROTEIN DOMAIN-CONTAINING PROTEIN-RELATED"/>
    <property type="match status" value="1"/>
</dbReference>
<dbReference type="EMBL" id="MU865999">
    <property type="protein sequence ID" value="KAK4443123.1"/>
    <property type="molecule type" value="Genomic_DNA"/>
</dbReference>
<dbReference type="AlphaFoldDB" id="A0AAV9G3T3"/>
<proteinExistence type="predicted"/>
<evidence type="ECO:0000313" key="2">
    <source>
        <dbReference type="EMBL" id="KAK4443123.1"/>
    </source>
</evidence>
<dbReference type="Proteomes" id="UP001321760">
    <property type="component" value="Unassembled WGS sequence"/>
</dbReference>
<sequence>MHLPTLLLLPALAAAATSIPGYTIVPQLWEIEVAPGQIATLNGTVQEVIAQAKAINPNYTLPDPPATVPRRRSQLSRREVKFCNNFGRAEIGPILEGVRYLKSLGGQASLGPGPGRCSRVSCSWDSAIYWCNDNTGSKSVTWDGLANSAAHITEVCPWVGSDQYQYVSGQNFERTLWNTLVREDDC</sequence>
<organism evidence="2 3">
    <name type="scientific">Podospora aff. communis PSN243</name>
    <dbReference type="NCBI Taxonomy" id="3040156"/>
    <lineage>
        <taxon>Eukaryota</taxon>
        <taxon>Fungi</taxon>
        <taxon>Dikarya</taxon>
        <taxon>Ascomycota</taxon>
        <taxon>Pezizomycotina</taxon>
        <taxon>Sordariomycetes</taxon>
        <taxon>Sordariomycetidae</taxon>
        <taxon>Sordariales</taxon>
        <taxon>Podosporaceae</taxon>
        <taxon>Podospora</taxon>
    </lineage>
</organism>